<dbReference type="GO" id="GO:0003676">
    <property type="term" value="F:nucleic acid binding"/>
    <property type="evidence" value="ECO:0007669"/>
    <property type="project" value="InterPro"/>
</dbReference>
<evidence type="ECO:0000259" key="4">
    <source>
        <dbReference type="PROSITE" id="PS50158"/>
    </source>
</evidence>
<proteinExistence type="predicted"/>
<dbReference type="OrthoDB" id="4509994at2759"/>
<evidence type="ECO:0000313" key="6">
    <source>
        <dbReference type="Proteomes" id="UP000219338"/>
    </source>
</evidence>
<reference evidence="6" key="1">
    <citation type="journal article" date="2017" name="Nat. Ecol. Evol.">
        <title>Genome expansion and lineage-specific genetic innovations in the forest pathogenic fungi Armillaria.</title>
        <authorList>
            <person name="Sipos G."/>
            <person name="Prasanna A.N."/>
            <person name="Walter M.C."/>
            <person name="O'Connor E."/>
            <person name="Balint B."/>
            <person name="Krizsan K."/>
            <person name="Kiss B."/>
            <person name="Hess J."/>
            <person name="Varga T."/>
            <person name="Slot J."/>
            <person name="Riley R."/>
            <person name="Boka B."/>
            <person name="Rigling D."/>
            <person name="Barry K."/>
            <person name="Lee J."/>
            <person name="Mihaltcheva S."/>
            <person name="LaButti K."/>
            <person name="Lipzen A."/>
            <person name="Waldron R."/>
            <person name="Moloney N.M."/>
            <person name="Sperisen C."/>
            <person name="Kredics L."/>
            <person name="Vagvoelgyi C."/>
            <person name="Patrignani A."/>
            <person name="Fitzpatrick D."/>
            <person name="Nagy I."/>
            <person name="Doyle S."/>
            <person name="Anderson J.B."/>
            <person name="Grigoriev I.V."/>
            <person name="Gueldener U."/>
            <person name="Muensterkoetter M."/>
            <person name="Nagy L.G."/>
        </authorList>
    </citation>
    <scope>NUCLEOTIDE SEQUENCE [LARGE SCALE GENOMIC DNA]</scope>
    <source>
        <strain evidence="6">C18/9</strain>
    </source>
</reference>
<dbReference type="SUPFAM" id="SSF57756">
    <property type="entry name" value="Retrovirus zinc finger-like domains"/>
    <property type="match status" value="1"/>
</dbReference>
<dbReference type="InterPro" id="IPR036875">
    <property type="entry name" value="Znf_CCHC_sf"/>
</dbReference>
<evidence type="ECO:0000256" key="2">
    <source>
        <dbReference type="PROSITE-ProRule" id="PRU00047"/>
    </source>
</evidence>
<name>A0A284R6J4_ARMOS</name>
<keyword evidence="2" id="KW-0479">Metal-binding</keyword>
<evidence type="ECO:0000256" key="1">
    <source>
        <dbReference type="ARBA" id="ARBA00022664"/>
    </source>
</evidence>
<dbReference type="InterPro" id="IPR001878">
    <property type="entry name" value="Znf_CCHC"/>
</dbReference>
<keyword evidence="6" id="KW-1185">Reference proteome</keyword>
<dbReference type="PROSITE" id="PS50158">
    <property type="entry name" value="ZF_CCHC"/>
    <property type="match status" value="1"/>
</dbReference>
<protein>
    <recommendedName>
        <fullName evidence="4">CCHC-type domain-containing protein</fullName>
    </recommendedName>
</protein>
<dbReference type="GO" id="GO:0006397">
    <property type="term" value="P:mRNA processing"/>
    <property type="evidence" value="ECO:0007669"/>
    <property type="project" value="UniProtKB-KW"/>
</dbReference>
<evidence type="ECO:0000256" key="3">
    <source>
        <dbReference type="SAM" id="MobiDB-lite"/>
    </source>
</evidence>
<keyword evidence="2" id="KW-0862">Zinc</keyword>
<dbReference type="GO" id="GO:0008270">
    <property type="term" value="F:zinc ion binding"/>
    <property type="evidence" value="ECO:0007669"/>
    <property type="project" value="UniProtKB-KW"/>
</dbReference>
<dbReference type="Proteomes" id="UP000219338">
    <property type="component" value="Unassembled WGS sequence"/>
</dbReference>
<keyword evidence="1" id="KW-0507">mRNA processing</keyword>
<accession>A0A284R6J4</accession>
<feature type="domain" description="CCHC-type" evidence="4">
    <location>
        <begin position="127"/>
        <end position="140"/>
    </location>
</feature>
<dbReference type="Gene3D" id="4.10.60.10">
    <property type="entry name" value="Zinc finger, CCHC-type"/>
    <property type="match status" value="1"/>
</dbReference>
<keyword evidence="2" id="KW-0863">Zinc-finger</keyword>
<dbReference type="AlphaFoldDB" id="A0A284R6J4"/>
<dbReference type="EMBL" id="FUEG01000005">
    <property type="protein sequence ID" value="SJL04338.1"/>
    <property type="molecule type" value="Genomic_DNA"/>
</dbReference>
<evidence type="ECO:0000313" key="5">
    <source>
        <dbReference type="EMBL" id="SJL04338.1"/>
    </source>
</evidence>
<feature type="compositionally biased region" description="Basic and acidic residues" evidence="3">
    <location>
        <begin position="160"/>
        <end position="172"/>
    </location>
</feature>
<dbReference type="SMART" id="SM00343">
    <property type="entry name" value="ZnF_C2HC"/>
    <property type="match status" value="1"/>
</dbReference>
<feature type="region of interest" description="Disordered" evidence="3">
    <location>
        <begin position="153"/>
        <end position="172"/>
    </location>
</feature>
<organism evidence="5 6">
    <name type="scientific">Armillaria ostoyae</name>
    <name type="common">Armillaria root rot fungus</name>
    <dbReference type="NCBI Taxonomy" id="47428"/>
    <lineage>
        <taxon>Eukaryota</taxon>
        <taxon>Fungi</taxon>
        <taxon>Dikarya</taxon>
        <taxon>Basidiomycota</taxon>
        <taxon>Agaricomycotina</taxon>
        <taxon>Agaricomycetes</taxon>
        <taxon>Agaricomycetidae</taxon>
        <taxon>Agaricales</taxon>
        <taxon>Marasmiineae</taxon>
        <taxon>Physalacriaceae</taxon>
        <taxon>Armillaria</taxon>
    </lineage>
</organism>
<sequence>MVKAVRLGVPDSYTNAIASSGEHIPVTYNDWKLHILRMYEEQQKKWVFDQTLGNFRGTNPQKGFGITATSTSQKAGGMTSLSLAKLASNPNPPRDASTGKWHSVKTKTFAGAGEPMDIRQMHAKGLCFQCHKQGHLSKDCLEKKDYQDIRSVQATTEPVTESKVEEVKETAV</sequence>
<gene>
    <name evidence="5" type="ORF">ARMOST_07704</name>
</gene>